<reference evidence="6" key="1">
    <citation type="submission" date="2021-01" db="EMBL/GenBank/DDBJ databases">
        <title>Description of Breznakiella homolactica.</title>
        <authorList>
            <person name="Song Y."/>
            <person name="Brune A."/>
        </authorList>
    </citation>
    <scope>NUCLEOTIDE SEQUENCE</scope>
    <source>
        <strain evidence="6">RmG30</strain>
    </source>
</reference>
<dbReference type="GO" id="GO:0003677">
    <property type="term" value="F:DNA binding"/>
    <property type="evidence" value="ECO:0007669"/>
    <property type="project" value="UniProtKB-KW"/>
</dbReference>
<dbReference type="InterPro" id="IPR000281">
    <property type="entry name" value="HTH_RpiR"/>
</dbReference>
<dbReference type="RefSeq" id="WP_215626750.1">
    <property type="nucleotide sequence ID" value="NZ_CP067089.2"/>
</dbReference>
<dbReference type="InterPro" id="IPR046348">
    <property type="entry name" value="SIS_dom_sf"/>
</dbReference>
<name>A0A7T7XNE4_9SPIR</name>
<feature type="domain" description="SIS" evidence="5">
    <location>
        <begin position="127"/>
        <end position="267"/>
    </location>
</feature>
<dbReference type="Proteomes" id="UP000595917">
    <property type="component" value="Chromosome"/>
</dbReference>
<evidence type="ECO:0000256" key="1">
    <source>
        <dbReference type="ARBA" id="ARBA00023015"/>
    </source>
</evidence>
<keyword evidence="1" id="KW-0805">Transcription regulation</keyword>
<dbReference type="GO" id="GO:0097367">
    <property type="term" value="F:carbohydrate derivative binding"/>
    <property type="evidence" value="ECO:0007669"/>
    <property type="project" value="InterPro"/>
</dbReference>
<evidence type="ECO:0000313" key="6">
    <source>
        <dbReference type="EMBL" id="QQO09447.1"/>
    </source>
</evidence>
<dbReference type="Gene3D" id="1.10.10.10">
    <property type="entry name" value="Winged helix-like DNA-binding domain superfamily/Winged helix DNA-binding domain"/>
    <property type="match status" value="1"/>
</dbReference>
<evidence type="ECO:0000259" key="4">
    <source>
        <dbReference type="PROSITE" id="PS51071"/>
    </source>
</evidence>
<dbReference type="CDD" id="cd05013">
    <property type="entry name" value="SIS_RpiR"/>
    <property type="match status" value="1"/>
</dbReference>
<evidence type="ECO:0000256" key="3">
    <source>
        <dbReference type="ARBA" id="ARBA00023163"/>
    </source>
</evidence>
<dbReference type="PROSITE" id="PS51464">
    <property type="entry name" value="SIS"/>
    <property type="match status" value="1"/>
</dbReference>
<accession>A0A7T7XNE4</accession>
<dbReference type="InterPro" id="IPR035472">
    <property type="entry name" value="RpiR-like_SIS"/>
</dbReference>
<evidence type="ECO:0000256" key="2">
    <source>
        <dbReference type="ARBA" id="ARBA00023125"/>
    </source>
</evidence>
<dbReference type="InterPro" id="IPR001347">
    <property type="entry name" value="SIS_dom"/>
</dbReference>
<dbReference type="PANTHER" id="PTHR30514">
    <property type="entry name" value="GLUCOKINASE"/>
    <property type="match status" value="1"/>
</dbReference>
<dbReference type="AlphaFoldDB" id="A0A7T7XNE4"/>
<dbReference type="KEGG" id="bhc:JFL75_00555"/>
<keyword evidence="7" id="KW-1185">Reference proteome</keyword>
<dbReference type="GO" id="GO:1901135">
    <property type="term" value="P:carbohydrate derivative metabolic process"/>
    <property type="evidence" value="ECO:0007669"/>
    <property type="project" value="InterPro"/>
</dbReference>
<dbReference type="EMBL" id="CP067089">
    <property type="protein sequence ID" value="QQO09447.1"/>
    <property type="molecule type" value="Genomic_DNA"/>
</dbReference>
<keyword evidence="3" id="KW-0804">Transcription</keyword>
<dbReference type="GO" id="GO:0003700">
    <property type="term" value="F:DNA-binding transcription factor activity"/>
    <property type="evidence" value="ECO:0007669"/>
    <property type="project" value="InterPro"/>
</dbReference>
<organism evidence="6 7">
    <name type="scientific">Breznakiella homolactica</name>
    <dbReference type="NCBI Taxonomy" id="2798577"/>
    <lineage>
        <taxon>Bacteria</taxon>
        <taxon>Pseudomonadati</taxon>
        <taxon>Spirochaetota</taxon>
        <taxon>Spirochaetia</taxon>
        <taxon>Spirochaetales</taxon>
        <taxon>Breznakiellaceae</taxon>
        <taxon>Breznakiella</taxon>
    </lineage>
</organism>
<dbReference type="InterPro" id="IPR036388">
    <property type="entry name" value="WH-like_DNA-bd_sf"/>
</dbReference>
<dbReference type="PROSITE" id="PS51071">
    <property type="entry name" value="HTH_RPIR"/>
    <property type="match status" value="1"/>
</dbReference>
<protein>
    <submittedName>
        <fullName evidence="6">MurR/RpiR family transcriptional regulator</fullName>
    </submittedName>
</protein>
<evidence type="ECO:0000259" key="5">
    <source>
        <dbReference type="PROSITE" id="PS51464"/>
    </source>
</evidence>
<dbReference type="SUPFAM" id="SSF53697">
    <property type="entry name" value="SIS domain"/>
    <property type="match status" value="1"/>
</dbReference>
<dbReference type="InterPro" id="IPR009057">
    <property type="entry name" value="Homeodomain-like_sf"/>
</dbReference>
<keyword evidence="2" id="KW-0238">DNA-binding</keyword>
<dbReference type="PROSITE" id="PS00356">
    <property type="entry name" value="HTH_LACI_1"/>
    <property type="match status" value="1"/>
</dbReference>
<evidence type="ECO:0000313" key="7">
    <source>
        <dbReference type="Proteomes" id="UP000595917"/>
    </source>
</evidence>
<dbReference type="Pfam" id="PF01380">
    <property type="entry name" value="SIS"/>
    <property type="match status" value="1"/>
</dbReference>
<dbReference type="Pfam" id="PF01418">
    <property type="entry name" value="HTH_6"/>
    <property type="match status" value="1"/>
</dbReference>
<dbReference type="PANTHER" id="PTHR30514:SF9">
    <property type="entry name" value="TRANSCRIPTIONAL REGULATOR"/>
    <property type="match status" value="1"/>
</dbReference>
<dbReference type="Gene3D" id="3.40.50.10490">
    <property type="entry name" value="Glucose-6-phosphate isomerase like protein, domain 1"/>
    <property type="match status" value="1"/>
</dbReference>
<proteinExistence type="predicted"/>
<sequence>MPTSNLLKDIQSRYEHLTKVEKKVADTVLARPQDVLNATITDLAEMSGVGDTSVFRFCRSLQLDGYQDFKLSLALSTNSQNMLDVKETSVPADSDKIEDIAANVFNITSDALQDAYHILNYERISKTIDLMTAAKRIYFFGIGGSALTALEAQNKFLKITPNVYFTIDTHMQLTTASLLGEDSLAVIFSNSGTSKDSLNMAKLAKQSGAQVVFITKFEKTPARRFSDVILVSGAAEGPMQGGSISAKTAQLFIVDILFTKFFYCQGSRAVENKKITSASIITEML</sequence>
<feature type="domain" description="HTH rpiR-type" evidence="4">
    <location>
        <begin position="4"/>
        <end position="80"/>
    </location>
</feature>
<gene>
    <name evidence="6" type="ORF">JFL75_00555</name>
</gene>
<dbReference type="InterPro" id="IPR047640">
    <property type="entry name" value="RpiR-like"/>
</dbReference>
<dbReference type="SUPFAM" id="SSF46689">
    <property type="entry name" value="Homeodomain-like"/>
    <property type="match status" value="1"/>
</dbReference>